<dbReference type="Proteomes" id="UP000004947">
    <property type="component" value="Unassembled WGS sequence"/>
</dbReference>
<name>A6DH48_9BACT</name>
<evidence type="ECO:0000256" key="1">
    <source>
        <dbReference type="SAM" id="MobiDB-lite"/>
    </source>
</evidence>
<evidence type="ECO:0000313" key="2">
    <source>
        <dbReference type="EMBL" id="EDM28931.1"/>
    </source>
</evidence>
<organism evidence="2 3">
    <name type="scientific">Lentisphaera araneosa HTCC2155</name>
    <dbReference type="NCBI Taxonomy" id="313628"/>
    <lineage>
        <taxon>Bacteria</taxon>
        <taxon>Pseudomonadati</taxon>
        <taxon>Lentisphaerota</taxon>
        <taxon>Lentisphaeria</taxon>
        <taxon>Lentisphaerales</taxon>
        <taxon>Lentisphaeraceae</taxon>
        <taxon>Lentisphaera</taxon>
    </lineage>
</organism>
<sequence length="57" mass="6643">MGTIVMLSFLRKSQEKIKKRVAEKRTGDNLRASSETTGTKRSRKRANRVRKKKMFDS</sequence>
<evidence type="ECO:0000313" key="3">
    <source>
        <dbReference type="Proteomes" id="UP000004947"/>
    </source>
</evidence>
<accession>A6DH48</accession>
<comment type="caution">
    <text evidence="2">The sequence shown here is derived from an EMBL/GenBank/DDBJ whole genome shotgun (WGS) entry which is preliminary data.</text>
</comment>
<keyword evidence="3" id="KW-1185">Reference proteome</keyword>
<dbReference type="AlphaFoldDB" id="A6DH48"/>
<proteinExistence type="predicted"/>
<dbReference type="EMBL" id="ABCK01000003">
    <property type="protein sequence ID" value="EDM28931.1"/>
    <property type="molecule type" value="Genomic_DNA"/>
</dbReference>
<reference evidence="2 3" key="1">
    <citation type="journal article" date="2010" name="J. Bacteriol.">
        <title>Genome sequence of Lentisphaera araneosa HTCC2155T, the type species of the order Lentisphaerales in the phylum Lentisphaerae.</title>
        <authorList>
            <person name="Thrash J.C."/>
            <person name="Cho J.C."/>
            <person name="Vergin K.L."/>
            <person name="Morris R.M."/>
            <person name="Giovannoni S.J."/>
        </authorList>
    </citation>
    <scope>NUCLEOTIDE SEQUENCE [LARGE SCALE GENOMIC DNA]</scope>
    <source>
        <strain evidence="2 3">HTCC2155</strain>
    </source>
</reference>
<protein>
    <submittedName>
        <fullName evidence="2">Uncharacterized protein</fullName>
    </submittedName>
</protein>
<feature type="compositionally biased region" description="Basic residues" evidence="1">
    <location>
        <begin position="40"/>
        <end position="57"/>
    </location>
</feature>
<gene>
    <name evidence="2" type="ORF">LNTAR_13982</name>
</gene>
<feature type="region of interest" description="Disordered" evidence="1">
    <location>
        <begin position="20"/>
        <end position="57"/>
    </location>
</feature>